<dbReference type="EMBL" id="PYSW02000012">
    <property type="protein sequence ID" value="KAG2387545.1"/>
    <property type="molecule type" value="Genomic_DNA"/>
</dbReference>
<evidence type="ECO:0000313" key="1">
    <source>
        <dbReference type="EMBL" id="KAG2387545.1"/>
    </source>
</evidence>
<evidence type="ECO:0008006" key="3">
    <source>
        <dbReference type="Google" id="ProtNLM"/>
    </source>
</evidence>
<gene>
    <name evidence="1" type="ORF">C9374_001139</name>
</gene>
<organism evidence="1 2">
    <name type="scientific">Naegleria lovaniensis</name>
    <name type="common">Amoeba</name>
    <dbReference type="NCBI Taxonomy" id="51637"/>
    <lineage>
        <taxon>Eukaryota</taxon>
        <taxon>Discoba</taxon>
        <taxon>Heterolobosea</taxon>
        <taxon>Tetramitia</taxon>
        <taxon>Eutetramitia</taxon>
        <taxon>Vahlkampfiidae</taxon>
        <taxon>Naegleria</taxon>
    </lineage>
</organism>
<dbReference type="Proteomes" id="UP000816034">
    <property type="component" value="Unassembled WGS sequence"/>
</dbReference>
<protein>
    <recommendedName>
        <fullName evidence="3">DH domain-containing protein</fullName>
    </recommendedName>
</protein>
<name>A0AA88GRJ2_NAELO</name>
<keyword evidence="2" id="KW-1185">Reference proteome</keyword>
<accession>A0AA88GRJ2</accession>
<proteinExistence type="predicted"/>
<evidence type="ECO:0000313" key="2">
    <source>
        <dbReference type="Proteomes" id="UP000816034"/>
    </source>
</evidence>
<sequence>MLCSVVCFVSRIPRYVLMLKQLMKEAQHEFPSNIISKLEQVLQRFQQCAIMDTLYFSLFDKLQDVEIGPMCCIEKVYLGVNFTFQIRRVSNVNSCEELFHKQHVENGVMALTRTGYLLFFEPNISIHEDPTMSPSGPPLESFPLKNSSQVFELVNQEFSKHYETYHLVKSFHFVNFNEKKNIFLVSLLLKSESKCIQLFDENVAQYETSSIDFEFQEEEMFNKLWNRMIQMRSAFAQQIPGLKSALKNNSMSDIHWTHNK</sequence>
<reference evidence="1 2" key="1">
    <citation type="journal article" date="2018" name="BMC Genomics">
        <title>The genome of Naegleria lovaniensis, the basis for a comparative approach to unravel pathogenicity factors of the human pathogenic amoeba N. fowleri.</title>
        <authorList>
            <person name="Liechti N."/>
            <person name="Schurch N."/>
            <person name="Bruggmann R."/>
            <person name="Wittwer M."/>
        </authorList>
    </citation>
    <scope>NUCLEOTIDE SEQUENCE [LARGE SCALE GENOMIC DNA]</scope>
    <source>
        <strain evidence="1 2">ATCC 30569</strain>
    </source>
</reference>
<dbReference type="RefSeq" id="XP_044551537.1">
    <property type="nucleotide sequence ID" value="XM_044687038.1"/>
</dbReference>
<dbReference type="AlphaFoldDB" id="A0AA88GRJ2"/>
<comment type="caution">
    <text evidence="1">The sequence shown here is derived from an EMBL/GenBank/DDBJ whole genome shotgun (WGS) entry which is preliminary data.</text>
</comment>
<dbReference type="GeneID" id="68093595"/>